<keyword evidence="1" id="KW-0472">Membrane</keyword>
<keyword evidence="1" id="KW-0812">Transmembrane</keyword>
<feature type="transmembrane region" description="Helical" evidence="1">
    <location>
        <begin position="276"/>
        <end position="295"/>
    </location>
</feature>
<comment type="caution">
    <text evidence="2">The sequence shown here is derived from an EMBL/GenBank/DDBJ whole genome shotgun (WGS) entry which is preliminary data.</text>
</comment>
<reference evidence="3" key="1">
    <citation type="submission" date="2019-06" db="EMBL/GenBank/DDBJ databases">
        <title>Draft genome sequence of the griseofulvin-producing fungus Xylaria cubensis strain G536.</title>
        <authorList>
            <person name="Mead M.E."/>
            <person name="Raja H.A."/>
            <person name="Steenwyk J.L."/>
            <person name="Knowles S.L."/>
            <person name="Oberlies N.H."/>
            <person name="Rokas A."/>
        </authorList>
    </citation>
    <scope>NUCLEOTIDE SEQUENCE [LARGE SCALE GENOMIC DNA]</scope>
    <source>
        <strain evidence="3">G536</strain>
    </source>
</reference>
<evidence type="ECO:0000313" key="3">
    <source>
        <dbReference type="Proteomes" id="UP000319160"/>
    </source>
</evidence>
<sequence length="313" mass="36081">MSAYADYFRRQWYAIAADADGRYLAVQEVEDIFKIVGLLIQGHQRDAIVSRLRQANPIATETACKSSVDLAIRLLLMLKVGVVRHQANPRHDLKWENGSLKDFVQNRFNKAPALDCHHVRLPKSFDAWSISTIGGLKLEFTDNLADHLLLIDDDTTVLIFHHASFLECQVNTLYPDGLIDETLRTLALLFPQSEFSSSVLNRNDKRVWFQKLCSASSPCLVDPQVALCGNLRAEERQIERFAFWRDRLIIIKQIYDDATPKTIKQWWHDRRNGERWFTFWVAVLVLMITITLGLIQCIESALQVYKAYYPTVI</sequence>
<keyword evidence="3" id="KW-1185">Reference proteome</keyword>
<evidence type="ECO:0000256" key="1">
    <source>
        <dbReference type="SAM" id="Phobius"/>
    </source>
</evidence>
<organism evidence="2 3">
    <name type="scientific">Xylaria flabelliformis</name>
    <dbReference type="NCBI Taxonomy" id="2512241"/>
    <lineage>
        <taxon>Eukaryota</taxon>
        <taxon>Fungi</taxon>
        <taxon>Dikarya</taxon>
        <taxon>Ascomycota</taxon>
        <taxon>Pezizomycotina</taxon>
        <taxon>Sordariomycetes</taxon>
        <taxon>Xylariomycetidae</taxon>
        <taxon>Xylariales</taxon>
        <taxon>Xylariaceae</taxon>
        <taxon>Xylaria</taxon>
    </lineage>
</organism>
<gene>
    <name evidence="2" type="ORF">FHL15_010758</name>
</gene>
<dbReference type="AlphaFoldDB" id="A0A553HK46"/>
<proteinExistence type="predicted"/>
<keyword evidence="1" id="KW-1133">Transmembrane helix</keyword>
<name>A0A553HK46_9PEZI</name>
<accession>A0A553HK46</accession>
<dbReference type="EMBL" id="VFLP01000091">
    <property type="protein sequence ID" value="TRX88320.1"/>
    <property type="molecule type" value="Genomic_DNA"/>
</dbReference>
<dbReference type="OrthoDB" id="5428890at2759"/>
<dbReference type="Proteomes" id="UP000319160">
    <property type="component" value="Unassembled WGS sequence"/>
</dbReference>
<protein>
    <submittedName>
        <fullName evidence="2">Uncharacterized protein</fullName>
    </submittedName>
</protein>
<evidence type="ECO:0000313" key="2">
    <source>
        <dbReference type="EMBL" id="TRX88320.1"/>
    </source>
</evidence>